<feature type="region of interest" description="Disordered" evidence="10">
    <location>
        <begin position="246"/>
        <end position="284"/>
    </location>
</feature>
<dbReference type="EMBL" id="LYVF01000197">
    <property type="protein sequence ID" value="OAT79409.1"/>
    <property type="molecule type" value="Genomic_DNA"/>
</dbReference>
<dbReference type="GO" id="GO:0004527">
    <property type="term" value="F:exonuclease activity"/>
    <property type="evidence" value="ECO:0007669"/>
    <property type="project" value="UniProtKB-KW"/>
</dbReference>
<keyword evidence="1" id="KW-0540">Nuclease</keyword>
<dbReference type="GO" id="GO:0006281">
    <property type="term" value="P:DNA repair"/>
    <property type="evidence" value="ECO:0007669"/>
    <property type="project" value="UniProtKB-KW"/>
</dbReference>
<dbReference type="Proteomes" id="UP000078532">
    <property type="component" value="Unassembled WGS sequence"/>
</dbReference>
<keyword evidence="8" id="KW-0238">DNA-binding</keyword>
<keyword evidence="5" id="KW-0347">Helicase</keyword>
<dbReference type="AlphaFoldDB" id="A0A1B7LAQ4"/>
<dbReference type="InterPro" id="IPR038726">
    <property type="entry name" value="PDDEXK_AddAB-type"/>
</dbReference>
<sequence length="1133" mass="123183">MNRLLSYLDSICRRFPVTEKILVVPDPVSGNEIGLALARSGCGWANLRGETTTGLAMQVAGAALSREKIRFLPGHLTELVLEEVWQELEAGNILRYYRRTGGAAGLVRALANTVFELRMNGLTARDVPGHGLAAAGKGSDLRAVLGAFERYLADRGYIDFPGLLKLALKLPAAPGKTGVWKGDNAAPLNIPTEDGSAPERLFLVPSFIHFYPLEKKLIARLAGRELIVIPAEPVYGLATPDGYWPLPEGTADGHSCPPGANRPGGGVPSTGEASDAAGGPARRDGCSGIQYRTAAAEAEEGSGWPLPGNGPATAVGTGERPPVASGVERLAWLYRVAGAPPPACDGSVQCFHAHGITAEVREVLRRIMAAGLSLDQVTVVYTSEAYIPLFYELTRRFGLGLTVAGGIPVSFTRPGRALQGLVEWIKSGFSARVLGDLLTGGDLQLRLPVNAGAGRNGSSGHTRTVPGITVARLLRDAGIAWGRERYRLLSDLSLAYRRRAEFPGEGEDGGRRDWLLERAALADQLFTLLAELLAMIPRPDERGRVDFAALVEGMAGLLRRLAAVRDEMDKPALHCLLQYLEQAATFPFLALDLEEALKRVGETVGGLRAGAGSSRPGSLHLVDYQRAVWTDRRCTFFVGLDAGAFPGVGRPDPVLLDDERDCFMRPLPRSSSRLREGRYALAQALASRRGRVWLSYSSCDVMQNRLSAPSPVLLQACRLLAGDPFLDYSDLARRLGAPAAYSPPGGEPALDDTEWWLHRALAGPGTGGVETVALCYSGPGRGLRAAAARRENRLTEYDGKLASVNGDFDPGREPRPVLSSGRLEILAGCPFRYFLQYGLQISPPEERDYDPGRWLSPLERGQLLHQVFYRFMRRITERGERPNPRRHRELIMEMADELIAEYRHQVPVPGEVAVEREKREIRRACAVFLAAEEQLPVHVSPACFEVPFGLGPEAVFRAGCGMPDPVAVELEHGTGLLLCGKIDRIDQAGEGVYHIWDYKTGSTGDYDEKDFLKQGRRLQHALYALAAEKILAGMHPGENPRVEKTGYYFPTERGAGLRLACAQGGREVLREALSCLYGLLKKGIFLPASSGDRCRYCGYREACGGEETAARINKLLETGDPCLTPWKMLQKID</sequence>
<dbReference type="PANTHER" id="PTHR30591">
    <property type="entry name" value="RECBCD ENZYME SUBUNIT RECC"/>
    <property type="match status" value="1"/>
</dbReference>
<keyword evidence="13" id="KW-1185">Reference proteome</keyword>
<dbReference type="Pfam" id="PF12705">
    <property type="entry name" value="PDDEXK_1"/>
    <property type="match status" value="1"/>
</dbReference>
<evidence type="ECO:0000313" key="12">
    <source>
        <dbReference type="EMBL" id="OAT79409.1"/>
    </source>
</evidence>
<dbReference type="SUPFAM" id="SSF52540">
    <property type="entry name" value="P-loop containing nucleoside triphosphate hydrolases"/>
    <property type="match status" value="1"/>
</dbReference>
<keyword evidence="4" id="KW-0378">Hydrolase</keyword>
<dbReference type="GO" id="GO:0003677">
    <property type="term" value="F:DNA binding"/>
    <property type="evidence" value="ECO:0007669"/>
    <property type="project" value="UniProtKB-KW"/>
</dbReference>
<dbReference type="GO" id="GO:0005524">
    <property type="term" value="F:ATP binding"/>
    <property type="evidence" value="ECO:0007669"/>
    <property type="project" value="UniProtKB-KW"/>
</dbReference>
<evidence type="ECO:0000256" key="4">
    <source>
        <dbReference type="ARBA" id="ARBA00022801"/>
    </source>
</evidence>
<dbReference type="SUPFAM" id="SSF52980">
    <property type="entry name" value="Restriction endonuclease-like"/>
    <property type="match status" value="1"/>
</dbReference>
<feature type="region of interest" description="Disordered" evidence="10">
    <location>
        <begin position="298"/>
        <end position="321"/>
    </location>
</feature>
<evidence type="ECO:0000256" key="2">
    <source>
        <dbReference type="ARBA" id="ARBA00022741"/>
    </source>
</evidence>
<evidence type="ECO:0000256" key="7">
    <source>
        <dbReference type="ARBA" id="ARBA00022840"/>
    </source>
</evidence>
<dbReference type="InterPro" id="IPR011604">
    <property type="entry name" value="PDDEXK-like_dom_sf"/>
</dbReference>
<feature type="domain" description="PD-(D/E)XK endonuclease-like" evidence="11">
    <location>
        <begin position="818"/>
        <end position="1103"/>
    </location>
</feature>
<dbReference type="InterPro" id="IPR011335">
    <property type="entry name" value="Restrct_endonuc-II-like"/>
</dbReference>
<evidence type="ECO:0000256" key="10">
    <source>
        <dbReference type="SAM" id="MobiDB-lite"/>
    </source>
</evidence>
<keyword evidence="2" id="KW-0547">Nucleotide-binding</keyword>
<dbReference type="GO" id="GO:0004386">
    <property type="term" value="F:helicase activity"/>
    <property type="evidence" value="ECO:0007669"/>
    <property type="project" value="UniProtKB-KW"/>
</dbReference>
<comment type="caution">
    <text evidence="12">The sequence shown here is derived from an EMBL/GenBank/DDBJ whole genome shotgun (WGS) entry which is preliminary data.</text>
</comment>
<dbReference type="STRING" id="1838280.A6M21_01375"/>
<dbReference type="RefSeq" id="WP_066671530.1">
    <property type="nucleotide sequence ID" value="NZ_LYVF01000197.1"/>
</dbReference>
<dbReference type="GO" id="GO:0006310">
    <property type="term" value="P:DNA recombination"/>
    <property type="evidence" value="ECO:0007669"/>
    <property type="project" value="TreeGrafter"/>
</dbReference>
<evidence type="ECO:0000313" key="13">
    <source>
        <dbReference type="Proteomes" id="UP000078532"/>
    </source>
</evidence>
<gene>
    <name evidence="12" type="ORF">A6M21_01375</name>
</gene>
<reference evidence="12 13" key="1">
    <citation type="submission" date="2016-04" db="EMBL/GenBank/DDBJ databases">
        <authorList>
            <person name="Evans L.H."/>
            <person name="Alamgir A."/>
            <person name="Owens N."/>
            <person name="Weber N.D."/>
            <person name="Virtaneva K."/>
            <person name="Barbian K."/>
            <person name="Babar A."/>
            <person name="Rosenke K."/>
        </authorList>
    </citation>
    <scope>NUCLEOTIDE SEQUENCE [LARGE SCALE GENOMIC DNA]</scope>
    <source>
        <strain evidence="12 13">LMa1</strain>
    </source>
</reference>
<evidence type="ECO:0000256" key="9">
    <source>
        <dbReference type="ARBA" id="ARBA00023204"/>
    </source>
</evidence>
<keyword evidence="6" id="KW-0269">Exonuclease</keyword>
<evidence type="ECO:0000256" key="5">
    <source>
        <dbReference type="ARBA" id="ARBA00022806"/>
    </source>
</evidence>
<dbReference type="InterPro" id="IPR027417">
    <property type="entry name" value="P-loop_NTPase"/>
</dbReference>
<evidence type="ECO:0000256" key="8">
    <source>
        <dbReference type="ARBA" id="ARBA00023125"/>
    </source>
</evidence>
<dbReference type="PANTHER" id="PTHR30591:SF1">
    <property type="entry name" value="RECBCD ENZYME SUBUNIT RECC"/>
    <property type="match status" value="1"/>
</dbReference>
<dbReference type="Gene3D" id="3.90.320.10">
    <property type="match status" value="1"/>
</dbReference>
<evidence type="ECO:0000256" key="6">
    <source>
        <dbReference type="ARBA" id="ARBA00022839"/>
    </source>
</evidence>
<dbReference type="OrthoDB" id="9758506at2"/>
<evidence type="ECO:0000256" key="1">
    <source>
        <dbReference type="ARBA" id="ARBA00022722"/>
    </source>
</evidence>
<evidence type="ECO:0000256" key="3">
    <source>
        <dbReference type="ARBA" id="ARBA00022763"/>
    </source>
</evidence>
<keyword evidence="9" id="KW-0234">DNA repair</keyword>
<protein>
    <recommendedName>
        <fullName evidence="11">PD-(D/E)XK endonuclease-like domain-containing protein</fullName>
    </recommendedName>
</protein>
<organism evidence="12 13">
    <name type="scientific">Desulfotomaculum copahuensis</name>
    <dbReference type="NCBI Taxonomy" id="1838280"/>
    <lineage>
        <taxon>Bacteria</taxon>
        <taxon>Bacillati</taxon>
        <taxon>Bacillota</taxon>
        <taxon>Clostridia</taxon>
        <taxon>Eubacteriales</taxon>
        <taxon>Desulfotomaculaceae</taxon>
        <taxon>Desulfotomaculum</taxon>
    </lineage>
</organism>
<evidence type="ECO:0000259" key="11">
    <source>
        <dbReference type="Pfam" id="PF12705"/>
    </source>
</evidence>
<keyword evidence="7" id="KW-0067">ATP-binding</keyword>
<accession>A0A1B7LAQ4</accession>
<name>A0A1B7LAQ4_9FIRM</name>
<dbReference type="Gene3D" id="3.40.50.300">
    <property type="entry name" value="P-loop containing nucleotide triphosphate hydrolases"/>
    <property type="match status" value="1"/>
</dbReference>
<keyword evidence="3" id="KW-0227">DNA damage</keyword>
<proteinExistence type="predicted"/>